<dbReference type="AlphaFoldDB" id="A0A835YNJ0"/>
<dbReference type="Pfam" id="PF09409">
    <property type="entry name" value="PUB"/>
    <property type="match status" value="1"/>
</dbReference>
<dbReference type="EMBL" id="JAEHOE010000001">
    <property type="protein sequence ID" value="KAG2501725.1"/>
    <property type="molecule type" value="Genomic_DNA"/>
</dbReference>
<feature type="compositionally biased region" description="Low complexity" evidence="1">
    <location>
        <begin position="514"/>
        <end position="531"/>
    </location>
</feature>
<dbReference type="SUPFAM" id="SSF143503">
    <property type="entry name" value="PUG domain-like"/>
    <property type="match status" value="1"/>
</dbReference>
<dbReference type="SMART" id="SM00580">
    <property type="entry name" value="PUG"/>
    <property type="match status" value="1"/>
</dbReference>
<proteinExistence type="predicted"/>
<reference evidence="3" key="1">
    <citation type="journal article" date="2020" name="bioRxiv">
        <title>Comparative genomics of Chlamydomonas.</title>
        <authorList>
            <person name="Craig R.J."/>
            <person name="Hasan A.R."/>
            <person name="Ness R.W."/>
            <person name="Keightley P.D."/>
        </authorList>
    </citation>
    <scope>NUCLEOTIDE SEQUENCE</scope>
    <source>
        <strain evidence="3">CCAP 11/70</strain>
    </source>
</reference>
<evidence type="ECO:0000313" key="4">
    <source>
        <dbReference type="Proteomes" id="UP000612055"/>
    </source>
</evidence>
<organism evidence="3 4">
    <name type="scientific">Edaphochlamys debaryana</name>
    <dbReference type="NCBI Taxonomy" id="47281"/>
    <lineage>
        <taxon>Eukaryota</taxon>
        <taxon>Viridiplantae</taxon>
        <taxon>Chlorophyta</taxon>
        <taxon>core chlorophytes</taxon>
        <taxon>Chlorophyceae</taxon>
        <taxon>CS clade</taxon>
        <taxon>Chlamydomonadales</taxon>
        <taxon>Chlamydomonadales incertae sedis</taxon>
        <taxon>Edaphochlamys</taxon>
    </lineage>
</organism>
<feature type="compositionally biased region" description="Pro residues" evidence="1">
    <location>
        <begin position="532"/>
        <end position="541"/>
    </location>
</feature>
<gene>
    <name evidence="3" type="ORF">HYH03_000225</name>
</gene>
<feature type="region of interest" description="Disordered" evidence="1">
    <location>
        <begin position="460"/>
        <end position="565"/>
    </location>
</feature>
<dbReference type="OrthoDB" id="49605at2759"/>
<evidence type="ECO:0000256" key="1">
    <source>
        <dbReference type="SAM" id="MobiDB-lite"/>
    </source>
</evidence>
<dbReference type="PANTHER" id="PTHR47796:SF1">
    <property type="entry name" value="OS08G0500800 PROTEIN"/>
    <property type="match status" value="1"/>
</dbReference>
<dbReference type="InterPro" id="IPR013536">
    <property type="entry name" value="WLM_dom"/>
</dbReference>
<comment type="caution">
    <text evidence="3">The sequence shown here is derived from an EMBL/GenBank/DDBJ whole genome shotgun (WGS) entry which is preliminary data.</text>
</comment>
<name>A0A835YNJ0_9CHLO</name>
<dbReference type="PANTHER" id="PTHR47796">
    <property type="entry name" value="ZINC METALLOPROTEINASE-LIKE PROTEIN"/>
    <property type="match status" value="1"/>
</dbReference>
<evidence type="ECO:0000313" key="3">
    <source>
        <dbReference type="EMBL" id="KAG2501725.1"/>
    </source>
</evidence>
<dbReference type="Pfam" id="PF08325">
    <property type="entry name" value="WLM"/>
    <property type="match status" value="1"/>
</dbReference>
<dbReference type="InterPro" id="IPR018997">
    <property type="entry name" value="PUB_domain"/>
</dbReference>
<evidence type="ECO:0000259" key="2">
    <source>
        <dbReference type="PROSITE" id="PS51397"/>
    </source>
</evidence>
<dbReference type="PROSITE" id="PS51397">
    <property type="entry name" value="WLM"/>
    <property type="match status" value="1"/>
</dbReference>
<sequence>MVRLTLSWRGVTHEISIDEDNPTLGTLGAAVERELGASLGTQKLLVTGRKGHVAPAQHPEQRASEAGLVSGSRALLLASRAEEVEAVRAAKDLPLLRGFDEELKRAARRRRTAASTAAGNPQPPRGEWTFHGYQAWERPGLQPPPAQALKLLYRLASDPGIVGVMAAHRYRVGLLSEMPPEGKVGVSPVCVLGVNINAGQEISLRLRTDDLKGFRKYERIRETLVHELAHMEHSEHGLEFKQLNSALGREAAAINARYTGGHALAALDGGDDEPRTSELDAVPLYDEDDVMAVTAQSSGRTLRQLAAADAKAAAASRPGRAAPVPAAGARAAAAAAALQRAQAPVAGPGVAGPVEPTPNVEAAAAALTETAAAADASAGSAEEASGSGSEGDEGVGRGFEHYDERTEAAEAAARRLESLDEPLEGPAAAQTQPAQLPKELGAEAGAAAMEVDVGPAGLVAGQVVNSPGQDPATGAPSHPTPPVQPMDVDTDRPVPAPAASGTQEPASSAAAIGASTHASVAPSPPAAAAAPTPVPAPPAPPVRLVLSVPDLSPDGPGAGAEAEDVATQKARQAWRAVQTIVSSSSSSSSSTPSAAAVAPAVVVTALDTLETLLGNAAHFPADPKYRRVKLSNAAFQRRVGRLPGALEVLRVAGFAEEQEGGGAGSGAGGGVQGHRVGGAAAAGVGERVMRLRRDDPGLLWLVASVVRDARAQVAEQLGGATGGAV</sequence>
<keyword evidence="4" id="KW-1185">Reference proteome</keyword>
<feature type="compositionally biased region" description="Low complexity" evidence="1">
    <location>
        <begin position="373"/>
        <end position="387"/>
    </location>
</feature>
<dbReference type="Gene3D" id="1.20.58.2190">
    <property type="match status" value="1"/>
</dbReference>
<accession>A0A835YNJ0</accession>
<dbReference type="Proteomes" id="UP000612055">
    <property type="component" value="Unassembled WGS sequence"/>
</dbReference>
<protein>
    <recommendedName>
        <fullName evidence="2">WLM domain-containing protein</fullName>
    </recommendedName>
</protein>
<dbReference type="InterPro" id="IPR036339">
    <property type="entry name" value="PUB-like_dom_sf"/>
</dbReference>
<feature type="domain" description="WLM" evidence="2">
    <location>
        <begin position="121"/>
        <end position="315"/>
    </location>
</feature>
<feature type="region of interest" description="Disordered" evidence="1">
    <location>
        <begin position="373"/>
        <end position="398"/>
    </location>
</feature>